<keyword evidence="7" id="KW-0347">Helicase</keyword>
<dbReference type="GeneTree" id="ENSGT00940000157286"/>
<dbReference type="Proteomes" id="UP000314986">
    <property type="component" value="Unassembled WGS sequence"/>
</dbReference>
<keyword evidence="5" id="KW-0547">Nucleotide-binding</keyword>
<keyword evidence="3" id="KW-0963">Cytoplasm</keyword>
<evidence type="ECO:0000256" key="8">
    <source>
        <dbReference type="ARBA" id="ARBA00022840"/>
    </source>
</evidence>
<dbReference type="PROSITE" id="PS51192">
    <property type="entry name" value="HELICASE_ATP_BIND_1"/>
    <property type="match status" value="1"/>
</dbReference>
<protein>
    <recommendedName>
        <fullName evidence="2">RNA helicase</fullName>
        <ecNumber evidence="2">3.6.4.13</ecNumber>
    </recommendedName>
</protein>
<dbReference type="PROSITE" id="PS51194">
    <property type="entry name" value="HELICASE_CTER"/>
    <property type="match status" value="1"/>
</dbReference>
<dbReference type="InterPro" id="IPR056890">
    <property type="entry name" value="UBA_DHX29-like"/>
</dbReference>
<keyword evidence="4" id="KW-0396">Initiation factor</keyword>
<dbReference type="InterPro" id="IPR001650">
    <property type="entry name" value="Helicase_C-like"/>
</dbReference>
<evidence type="ECO:0000313" key="16">
    <source>
        <dbReference type="Proteomes" id="UP000314986"/>
    </source>
</evidence>
<comment type="catalytic activity">
    <reaction evidence="11">
        <text>ATP + H2O = ADP + phosphate + H(+)</text>
        <dbReference type="Rhea" id="RHEA:13065"/>
        <dbReference type="ChEBI" id="CHEBI:15377"/>
        <dbReference type="ChEBI" id="CHEBI:15378"/>
        <dbReference type="ChEBI" id="CHEBI:30616"/>
        <dbReference type="ChEBI" id="CHEBI:43474"/>
        <dbReference type="ChEBI" id="CHEBI:456216"/>
        <dbReference type="EC" id="3.6.4.13"/>
    </reaction>
</comment>
<dbReference type="SMART" id="SM00487">
    <property type="entry name" value="DEXDc"/>
    <property type="match status" value="1"/>
</dbReference>
<evidence type="ECO:0000256" key="7">
    <source>
        <dbReference type="ARBA" id="ARBA00022806"/>
    </source>
</evidence>
<evidence type="ECO:0000256" key="5">
    <source>
        <dbReference type="ARBA" id="ARBA00022741"/>
    </source>
</evidence>
<evidence type="ECO:0000256" key="3">
    <source>
        <dbReference type="ARBA" id="ARBA00022490"/>
    </source>
</evidence>
<dbReference type="SMART" id="SM00847">
    <property type="entry name" value="HA2"/>
    <property type="match status" value="1"/>
</dbReference>
<dbReference type="GO" id="GO:0016787">
    <property type="term" value="F:hydrolase activity"/>
    <property type="evidence" value="ECO:0007669"/>
    <property type="project" value="UniProtKB-KW"/>
</dbReference>
<reference evidence="15" key="4">
    <citation type="submission" date="2025-08" db="UniProtKB">
        <authorList>
            <consortium name="Ensembl"/>
        </authorList>
    </citation>
    <scope>IDENTIFICATION</scope>
</reference>
<dbReference type="Pfam" id="PF24899">
    <property type="entry name" value="UBA_DHX29"/>
    <property type="match status" value="1"/>
</dbReference>
<feature type="domain" description="Helicase C-terminal" evidence="14">
    <location>
        <begin position="665"/>
        <end position="834"/>
    </location>
</feature>
<dbReference type="PANTHER" id="PTHR18934:SF264">
    <property type="entry name" value="ATP-DEPENDENT RNA HELICASE DHX29"/>
    <property type="match status" value="1"/>
</dbReference>
<organism evidence="15 16">
    <name type="scientific">Callorhinchus milii</name>
    <name type="common">Ghost shark</name>
    <dbReference type="NCBI Taxonomy" id="7868"/>
    <lineage>
        <taxon>Eukaryota</taxon>
        <taxon>Metazoa</taxon>
        <taxon>Chordata</taxon>
        <taxon>Craniata</taxon>
        <taxon>Vertebrata</taxon>
        <taxon>Chondrichthyes</taxon>
        <taxon>Holocephali</taxon>
        <taxon>Chimaeriformes</taxon>
        <taxon>Callorhinchidae</taxon>
        <taxon>Callorhinchus</taxon>
    </lineage>
</organism>
<evidence type="ECO:0000256" key="9">
    <source>
        <dbReference type="ARBA" id="ARBA00022917"/>
    </source>
</evidence>
<dbReference type="InterPro" id="IPR056328">
    <property type="entry name" value="DSRM_DHX29"/>
</dbReference>
<name>A0A4W3KJH5_CALMI</name>
<dbReference type="Gene3D" id="3.40.50.300">
    <property type="entry name" value="P-loop containing nucleotide triphosphate hydrolases"/>
    <property type="match status" value="2"/>
</dbReference>
<dbReference type="GO" id="GO:0003743">
    <property type="term" value="F:translation initiation factor activity"/>
    <property type="evidence" value="ECO:0007669"/>
    <property type="project" value="UniProtKB-KW"/>
</dbReference>
<proteinExistence type="inferred from homology"/>
<accession>A0A4W3KJH5</accession>
<reference evidence="16" key="3">
    <citation type="journal article" date="2014" name="Nature">
        <title>Elephant shark genome provides unique insights into gnathostome evolution.</title>
        <authorList>
            <consortium name="International Elephant Shark Genome Sequencing Consortium"/>
            <person name="Venkatesh B."/>
            <person name="Lee A.P."/>
            <person name="Ravi V."/>
            <person name="Maurya A.K."/>
            <person name="Lian M.M."/>
            <person name="Swann J.B."/>
            <person name="Ohta Y."/>
            <person name="Flajnik M.F."/>
            <person name="Sutoh Y."/>
            <person name="Kasahara M."/>
            <person name="Hoon S."/>
            <person name="Gangu V."/>
            <person name="Roy S.W."/>
            <person name="Irimia M."/>
            <person name="Korzh V."/>
            <person name="Kondrychyn I."/>
            <person name="Lim Z.W."/>
            <person name="Tay B.H."/>
            <person name="Tohari S."/>
            <person name="Kong K.W."/>
            <person name="Ho S."/>
            <person name="Lorente-Galdos B."/>
            <person name="Quilez J."/>
            <person name="Marques-Bonet T."/>
            <person name="Raney B.J."/>
            <person name="Ingham P.W."/>
            <person name="Tay A."/>
            <person name="Hillier L.W."/>
            <person name="Minx P."/>
            <person name="Boehm T."/>
            <person name="Wilson R.K."/>
            <person name="Brenner S."/>
            <person name="Warren W.C."/>
        </authorList>
    </citation>
    <scope>NUCLEOTIDE SEQUENCE [LARGE SCALE GENOMIC DNA]</scope>
</reference>
<gene>
    <name evidence="15" type="primary">dhx29</name>
</gene>
<dbReference type="FunFam" id="3.40.50.300:FF:000500">
    <property type="entry name" value="ATP-dependent RNA helicase DHX29"/>
    <property type="match status" value="1"/>
</dbReference>
<keyword evidence="10" id="KW-0175">Coiled coil</keyword>
<evidence type="ECO:0000256" key="10">
    <source>
        <dbReference type="ARBA" id="ARBA00023054"/>
    </source>
</evidence>
<dbReference type="GO" id="GO:0005524">
    <property type="term" value="F:ATP binding"/>
    <property type="evidence" value="ECO:0007669"/>
    <property type="project" value="UniProtKB-KW"/>
</dbReference>
<dbReference type="InterPro" id="IPR027417">
    <property type="entry name" value="P-loop_NTPase"/>
</dbReference>
<dbReference type="InterPro" id="IPR011709">
    <property type="entry name" value="DEAD-box_helicase_OB_fold"/>
</dbReference>
<reference evidence="16" key="2">
    <citation type="journal article" date="2007" name="PLoS Biol.">
        <title>Survey sequencing and comparative analysis of the elephant shark (Callorhinchus milii) genome.</title>
        <authorList>
            <person name="Venkatesh B."/>
            <person name="Kirkness E.F."/>
            <person name="Loh Y.H."/>
            <person name="Halpern A.L."/>
            <person name="Lee A.P."/>
            <person name="Johnson J."/>
            <person name="Dandona N."/>
            <person name="Viswanathan L.D."/>
            <person name="Tay A."/>
            <person name="Venter J.C."/>
            <person name="Strausberg R.L."/>
            <person name="Brenner S."/>
        </authorList>
    </citation>
    <scope>NUCLEOTIDE SEQUENCE [LARGE SCALE GENOMIC DNA]</scope>
</reference>
<dbReference type="Gene3D" id="1.20.120.1080">
    <property type="match status" value="1"/>
</dbReference>
<dbReference type="PANTHER" id="PTHR18934">
    <property type="entry name" value="ATP-DEPENDENT RNA HELICASE"/>
    <property type="match status" value="1"/>
</dbReference>
<evidence type="ECO:0000256" key="4">
    <source>
        <dbReference type="ARBA" id="ARBA00022540"/>
    </source>
</evidence>
<dbReference type="Pfam" id="PF00270">
    <property type="entry name" value="DEAD"/>
    <property type="match status" value="1"/>
</dbReference>
<dbReference type="Ensembl" id="ENSCMIT00000048989.1">
    <property type="protein sequence ID" value="ENSCMIP00000048315.1"/>
    <property type="gene ID" value="ENSCMIG00000019734.1"/>
</dbReference>
<evidence type="ECO:0000256" key="12">
    <source>
        <dbReference type="SAM" id="Phobius"/>
    </source>
</evidence>
<keyword evidence="16" id="KW-1185">Reference proteome</keyword>
<dbReference type="EC" id="3.6.4.13" evidence="2"/>
<dbReference type="InterPro" id="IPR011545">
    <property type="entry name" value="DEAD/DEAH_box_helicase_dom"/>
</dbReference>
<evidence type="ECO:0000256" key="11">
    <source>
        <dbReference type="ARBA" id="ARBA00047984"/>
    </source>
</evidence>
<evidence type="ECO:0000256" key="1">
    <source>
        <dbReference type="ARBA" id="ARBA00008792"/>
    </source>
</evidence>
<dbReference type="InterPro" id="IPR002464">
    <property type="entry name" value="DNA/RNA_helicase_DEAH_CS"/>
</dbReference>
<evidence type="ECO:0000259" key="14">
    <source>
        <dbReference type="PROSITE" id="PS51194"/>
    </source>
</evidence>
<feature type="transmembrane region" description="Helical" evidence="12">
    <location>
        <begin position="146"/>
        <end position="164"/>
    </location>
</feature>
<evidence type="ECO:0000313" key="15">
    <source>
        <dbReference type="Ensembl" id="ENSCMIP00000048315.1"/>
    </source>
</evidence>
<dbReference type="CDD" id="cd18791">
    <property type="entry name" value="SF2_C_RHA"/>
    <property type="match status" value="1"/>
</dbReference>
<dbReference type="InterPro" id="IPR014001">
    <property type="entry name" value="Helicase_ATP-bd"/>
</dbReference>
<dbReference type="Pfam" id="PF00271">
    <property type="entry name" value="Helicase_C"/>
    <property type="match status" value="1"/>
</dbReference>
<keyword evidence="12" id="KW-0472">Membrane</keyword>
<feature type="domain" description="Helicase ATP-binding" evidence="13">
    <location>
        <begin position="398"/>
        <end position="569"/>
    </location>
</feature>
<dbReference type="Pfam" id="PF04408">
    <property type="entry name" value="WHD_HA2"/>
    <property type="match status" value="1"/>
</dbReference>
<dbReference type="AlphaFoldDB" id="A0A4W3KJH5"/>
<dbReference type="GO" id="GO:0003723">
    <property type="term" value="F:RNA binding"/>
    <property type="evidence" value="ECO:0007669"/>
    <property type="project" value="TreeGrafter"/>
</dbReference>
<evidence type="ECO:0000256" key="6">
    <source>
        <dbReference type="ARBA" id="ARBA00022801"/>
    </source>
</evidence>
<dbReference type="Pfam" id="PF07717">
    <property type="entry name" value="OB_NTP_bind"/>
    <property type="match status" value="1"/>
</dbReference>
<dbReference type="InterPro" id="IPR048333">
    <property type="entry name" value="HA2_WH"/>
</dbReference>
<comment type="similarity">
    <text evidence="1">Belongs to the DEAD box helicase family. DEAH subfamily.</text>
</comment>
<dbReference type="Pfam" id="PF21010">
    <property type="entry name" value="HA2_C"/>
    <property type="match status" value="1"/>
</dbReference>
<dbReference type="GO" id="GO:0003724">
    <property type="term" value="F:RNA helicase activity"/>
    <property type="evidence" value="ECO:0007669"/>
    <property type="project" value="UniProtKB-EC"/>
</dbReference>
<dbReference type="FunFam" id="1.20.120.1080:FF:000002">
    <property type="entry name" value="Putative ATP-dependent RNA helicase DHX36"/>
    <property type="match status" value="1"/>
</dbReference>
<evidence type="ECO:0000259" key="13">
    <source>
        <dbReference type="PROSITE" id="PS51192"/>
    </source>
</evidence>
<dbReference type="SMART" id="SM00490">
    <property type="entry name" value="HELICc"/>
    <property type="match status" value="1"/>
</dbReference>
<dbReference type="InterPro" id="IPR007502">
    <property type="entry name" value="Helicase-assoc_dom"/>
</dbReference>
<dbReference type="PROSITE" id="PS00690">
    <property type="entry name" value="DEAH_ATP_HELICASE"/>
    <property type="match status" value="1"/>
</dbReference>
<keyword evidence="6" id="KW-0378">Hydrolase</keyword>
<keyword evidence="12" id="KW-0812">Transmembrane</keyword>
<dbReference type="Pfam" id="PF26026">
    <property type="entry name" value="RNA_hel_CTD"/>
    <property type="match status" value="1"/>
</dbReference>
<dbReference type="Pfam" id="PF24385">
    <property type="entry name" value="DSRM_DHX29"/>
    <property type="match status" value="1"/>
</dbReference>
<dbReference type="InterPro" id="IPR059023">
    <property type="entry name" value="RNA_hel_CTD"/>
</dbReference>
<keyword evidence="8" id="KW-0067">ATP-binding</keyword>
<dbReference type="FunFam" id="3.40.50.300:FF:000325">
    <property type="entry name" value="ATP-dependent RNA helicase DHX29"/>
    <property type="match status" value="1"/>
</dbReference>
<reference evidence="16" key="1">
    <citation type="journal article" date="2006" name="Science">
        <title>Ancient noncoding elements conserved in the human genome.</title>
        <authorList>
            <person name="Venkatesh B."/>
            <person name="Kirkness E.F."/>
            <person name="Loh Y.H."/>
            <person name="Halpern A.L."/>
            <person name="Lee A.P."/>
            <person name="Johnson J."/>
            <person name="Dandona N."/>
            <person name="Viswanathan L.D."/>
            <person name="Tay A."/>
            <person name="Venter J.C."/>
            <person name="Strausberg R.L."/>
            <person name="Brenner S."/>
        </authorList>
    </citation>
    <scope>NUCLEOTIDE SEQUENCE [LARGE SCALE GENOMIC DNA]</scope>
</reference>
<sequence>VSNNSRVHTKLDYFCFFFQKVLIEPELEQRIIRLINQFKKEQCWSGTISGRLTAKKLQDLYGALQNFSFKTEHIEEAMKNTVIYGGDLHSMLISFFTFLEQNELYLELVAKLQDVKERALTFKQNNNRQAQREAGDRIKILQRGKYIILVYLSNGVNLLLWLVHCTLLNILSRQYSYVYIAAKNAPKDVRNFDYNARSWTGKSPKQFLIDWCRKNYPISPAPSYRKIPAGRFWKSRFVEKDGILEVCPTILTEDSMQAQHLASTLALWHLVRGQAIHQLLPPTYRTVWLEWSDAEKQKAEKRQTEKNKPREQFITRLLNTLKQQQPSRQTSSTVEDPEDSWENLVSDDFENISINKDKSDNLKISRNIYKNLQRSSQFRELLNERELLPVFQHKTRILETLRRHRVVVVAGETGSGKSTQIPQFLLEDLLSSDSPKCNIICTQPRRISAASLATRVCDELGCLEGPGGKNSLCGYQIRMESKVGESCRLLYCTTGILLRKLQQDQLLSTVSHVIVDEVHERSVHSDFLLIILKEIMQKRLDLNLVLMSATVDSGKFANYFAHCPIISIPGRLYPVEVFHLEDVVEATGYTLEQDSEYCQRFLEEEEEEIKVSVGGKGGKTFHAAIGPNFGAYLEDYSMRTRHATVYMNPNKINMELILEVLHFLDINAQYSALSGAVLIFLPGLAHIQQLHDHLTADKRFQDRRRYKVIALHSILSSQDQAAAFTVPPPGVRKIVLATNIAETGITIPDVVFVIDSGKTKENRYRESSQMSSLVETFVSKANALQRQGRAGRVQEGFCFRLYTKERFHSFIDYSVPEILRVPLEELCLHIMKCNHGSPEEFLSKALDPPQAQSIGNAMNLLKKIGACEINEAKLTPLGLHLAALPVNVKIGKMLIFGAIFGCLDPATIAAAMTEKSPFVTPLSRKDEANLAKASMAIANSDHLTLYNAYLGWKNARHTSYRTEMAYCKQHFLSRTALLTMQDIKQELIRLVEIAGFVAPGARGAKHHSWDRESSVGVPKKNLSQQEISLLKAVLAAGLYDNVGKIKYTPSVDITDKIACSVETAQGKAHLHPSSVNKDLQSNGWLLFQEKVKYGKIYLRETTEISSFPILLFGGDILVQHHKRLLLVDGWIKFQAPVRTGIIFKELRALIDSVLTKKLEDPKLFLEDDQIIQTIVQLIQTEHTN</sequence>
<keyword evidence="9" id="KW-0648">Protein biosynthesis</keyword>
<reference evidence="15" key="5">
    <citation type="submission" date="2025-09" db="UniProtKB">
        <authorList>
            <consortium name="Ensembl"/>
        </authorList>
    </citation>
    <scope>IDENTIFICATION</scope>
</reference>
<evidence type="ECO:0000256" key="2">
    <source>
        <dbReference type="ARBA" id="ARBA00012552"/>
    </source>
</evidence>
<dbReference type="SUPFAM" id="SSF52540">
    <property type="entry name" value="P-loop containing nucleoside triphosphate hydrolases"/>
    <property type="match status" value="1"/>
</dbReference>
<keyword evidence="12" id="KW-1133">Transmembrane helix</keyword>